<dbReference type="Proteomes" id="UP001239083">
    <property type="component" value="Unassembled WGS sequence"/>
</dbReference>
<dbReference type="SUPFAM" id="SSF159894">
    <property type="entry name" value="YgaC/TfoX-N like"/>
    <property type="match status" value="1"/>
</dbReference>
<dbReference type="Gene3D" id="3.30.1460.30">
    <property type="entry name" value="YgaC/TfoX-N like chaperone"/>
    <property type="match status" value="1"/>
</dbReference>
<dbReference type="EMBL" id="JAUSYY010000001">
    <property type="protein sequence ID" value="MDQ0896062.1"/>
    <property type="molecule type" value="Genomic_DNA"/>
</dbReference>
<reference evidence="1 2" key="1">
    <citation type="submission" date="2023-07" db="EMBL/GenBank/DDBJ databases">
        <title>Comparative genomics of wheat-associated soil bacteria to identify genetic determinants of phenazine resistance.</title>
        <authorList>
            <person name="Mouncey N."/>
        </authorList>
    </citation>
    <scope>NUCLEOTIDE SEQUENCE [LARGE SCALE GENOMIC DNA]</scope>
    <source>
        <strain evidence="1 2">V3I3</strain>
    </source>
</reference>
<evidence type="ECO:0000313" key="2">
    <source>
        <dbReference type="Proteomes" id="UP001239083"/>
    </source>
</evidence>
<proteinExistence type="predicted"/>
<keyword evidence="2" id="KW-1185">Reference proteome</keyword>
<sequence length="122" mass="13038">MTSSTPGLEVLHEIASALENDGPITIGTMFRSPGIRTGDKIVAFLGHDGGLIVKLPRARASELLEAGAVEPVTMGTRTMREWVVVPAGDDIEATLTTWLPLAKESLVYVRATATKPARTRGR</sequence>
<name>A0ABU0RE63_9MICO</name>
<accession>A0ABU0RE63</accession>
<gene>
    <name evidence="1" type="ORF">QFZ26_003617</name>
</gene>
<comment type="caution">
    <text evidence="1">The sequence shown here is derived from an EMBL/GenBank/DDBJ whole genome shotgun (WGS) entry which is preliminary data.</text>
</comment>
<dbReference type="RefSeq" id="WP_307044654.1">
    <property type="nucleotide sequence ID" value="NZ_JAUSYY010000001.1"/>
</dbReference>
<organism evidence="1 2">
    <name type="scientific">Agromyces ramosus</name>
    <dbReference type="NCBI Taxonomy" id="33879"/>
    <lineage>
        <taxon>Bacteria</taxon>
        <taxon>Bacillati</taxon>
        <taxon>Actinomycetota</taxon>
        <taxon>Actinomycetes</taxon>
        <taxon>Micrococcales</taxon>
        <taxon>Microbacteriaceae</taxon>
        <taxon>Agromyces</taxon>
    </lineage>
</organism>
<evidence type="ECO:0000313" key="1">
    <source>
        <dbReference type="EMBL" id="MDQ0896062.1"/>
    </source>
</evidence>
<protein>
    <submittedName>
        <fullName evidence="1">TfoX/Sxy family transcriptional regulator of competence genes</fullName>
    </submittedName>
</protein>